<dbReference type="Pfam" id="PF05678">
    <property type="entry name" value="VQ"/>
    <property type="match status" value="1"/>
</dbReference>
<feature type="compositionally biased region" description="Pro residues" evidence="1">
    <location>
        <begin position="90"/>
        <end position="107"/>
    </location>
</feature>
<proteinExistence type="predicted"/>
<dbReference type="Proteomes" id="UP001140949">
    <property type="component" value="Unassembled WGS sequence"/>
</dbReference>
<dbReference type="InterPro" id="IPR039612">
    <property type="entry name" value="VQ_5/9/14"/>
</dbReference>
<dbReference type="PANTHER" id="PTHR33783">
    <property type="entry name" value="PROTEIN HAIKU1"/>
    <property type="match status" value="1"/>
</dbReference>
<evidence type="ECO:0000256" key="1">
    <source>
        <dbReference type="SAM" id="MobiDB-lite"/>
    </source>
</evidence>
<evidence type="ECO:0000313" key="4">
    <source>
        <dbReference type="Proteomes" id="UP001140949"/>
    </source>
</evidence>
<sequence length="227" mass="23930">MEKTPISSSSTDNRDSTSTHILKSLNKNSYKISKPTPTSTATRTNPNPSPNPNPSQSQPPVYNIDKSDFREVVQKLTGSPAHLRPSPSEQQPPPPPPPPPPADPPQPFARLHRIRPPPLSHLSARPAAAATPALSPLPPLPTVSAAAESPITAYMRRLRGGPSPTTASALPPPSSPLGFFGCVPPSPRTTAASLLLPTSPRMPAPSPSFQKQFGGCCQKLLLIPSQA</sequence>
<feature type="domain" description="VQ" evidence="2">
    <location>
        <begin position="57"/>
        <end position="82"/>
    </location>
</feature>
<gene>
    <name evidence="3" type="ORF">M6B38_373900</name>
</gene>
<keyword evidence="4" id="KW-1185">Reference proteome</keyword>
<feature type="compositionally biased region" description="Low complexity" evidence="1">
    <location>
        <begin position="35"/>
        <end position="46"/>
    </location>
</feature>
<feature type="region of interest" description="Disordered" evidence="1">
    <location>
        <begin position="1"/>
        <end position="143"/>
    </location>
</feature>
<evidence type="ECO:0000259" key="2">
    <source>
        <dbReference type="Pfam" id="PF05678"/>
    </source>
</evidence>
<dbReference type="PANTHER" id="PTHR33783:SF4">
    <property type="entry name" value="VQ MOTIF-CONTAINING PROTEIN 9"/>
    <property type="match status" value="1"/>
</dbReference>
<dbReference type="InterPro" id="IPR008889">
    <property type="entry name" value="VQ"/>
</dbReference>
<reference evidence="3" key="2">
    <citation type="submission" date="2023-04" db="EMBL/GenBank/DDBJ databases">
        <authorList>
            <person name="Bruccoleri R.E."/>
            <person name="Oakeley E.J."/>
            <person name="Faust A.-M."/>
            <person name="Dessus-Babus S."/>
            <person name="Altorfer M."/>
            <person name="Burckhardt D."/>
            <person name="Oertli M."/>
            <person name="Naumann U."/>
            <person name="Petersen F."/>
            <person name="Wong J."/>
        </authorList>
    </citation>
    <scope>NUCLEOTIDE SEQUENCE</scope>
    <source>
        <strain evidence="3">GSM-AAB239-AS_SAM_17_03QT</strain>
        <tissue evidence="3">Leaf</tissue>
    </source>
</reference>
<name>A0AAX6GCX6_IRIPA</name>
<feature type="compositionally biased region" description="Low complexity" evidence="1">
    <location>
        <begin position="120"/>
        <end position="134"/>
    </location>
</feature>
<accession>A0AAX6GCX6</accession>
<organism evidence="3 4">
    <name type="scientific">Iris pallida</name>
    <name type="common">Sweet iris</name>
    <dbReference type="NCBI Taxonomy" id="29817"/>
    <lineage>
        <taxon>Eukaryota</taxon>
        <taxon>Viridiplantae</taxon>
        <taxon>Streptophyta</taxon>
        <taxon>Embryophyta</taxon>
        <taxon>Tracheophyta</taxon>
        <taxon>Spermatophyta</taxon>
        <taxon>Magnoliopsida</taxon>
        <taxon>Liliopsida</taxon>
        <taxon>Asparagales</taxon>
        <taxon>Iridaceae</taxon>
        <taxon>Iridoideae</taxon>
        <taxon>Irideae</taxon>
        <taxon>Iris</taxon>
    </lineage>
</organism>
<dbReference type="EMBL" id="JANAVB010021197">
    <property type="protein sequence ID" value="KAJ6826071.1"/>
    <property type="molecule type" value="Genomic_DNA"/>
</dbReference>
<reference evidence="3" key="1">
    <citation type="journal article" date="2023" name="GigaByte">
        <title>Genome assembly of the bearded iris, Iris pallida Lam.</title>
        <authorList>
            <person name="Bruccoleri R.E."/>
            <person name="Oakeley E.J."/>
            <person name="Faust A.M.E."/>
            <person name="Altorfer M."/>
            <person name="Dessus-Babus S."/>
            <person name="Burckhardt D."/>
            <person name="Oertli M."/>
            <person name="Naumann U."/>
            <person name="Petersen F."/>
            <person name="Wong J."/>
        </authorList>
    </citation>
    <scope>NUCLEOTIDE SEQUENCE</scope>
    <source>
        <strain evidence="3">GSM-AAB239-AS_SAM_17_03QT</strain>
    </source>
</reference>
<protein>
    <submittedName>
        <fullName evidence="3">Basic proline-rich protein</fullName>
    </submittedName>
</protein>
<comment type="caution">
    <text evidence="3">The sequence shown here is derived from an EMBL/GenBank/DDBJ whole genome shotgun (WGS) entry which is preliminary data.</text>
</comment>
<dbReference type="AlphaFoldDB" id="A0AAX6GCX6"/>
<evidence type="ECO:0000313" key="3">
    <source>
        <dbReference type="EMBL" id="KAJ6826071.1"/>
    </source>
</evidence>